<comment type="caution">
    <text evidence="2">The sequence shown here is derived from an EMBL/GenBank/DDBJ whole genome shotgun (WGS) entry which is preliminary data.</text>
</comment>
<evidence type="ECO:0000313" key="3">
    <source>
        <dbReference type="Proteomes" id="UP000627369"/>
    </source>
</evidence>
<feature type="transmembrane region" description="Helical" evidence="1">
    <location>
        <begin position="21"/>
        <end position="40"/>
    </location>
</feature>
<keyword evidence="1" id="KW-0472">Membrane</keyword>
<dbReference type="Proteomes" id="UP000627369">
    <property type="component" value="Unassembled WGS sequence"/>
</dbReference>
<evidence type="ECO:0000313" key="2">
    <source>
        <dbReference type="EMBL" id="GHH79789.1"/>
    </source>
</evidence>
<keyword evidence="1" id="KW-0812">Transmembrane</keyword>
<protein>
    <submittedName>
        <fullName evidence="2">Uncharacterized protein</fullName>
    </submittedName>
</protein>
<dbReference type="EMBL" id="BNAS01000010">
    <property type="protein sequence ID" value="GHH79789.1"/>
    <property type="molecule type" value="Genomic_DNA"/>
</dbReference>
<dbReference type="AlphaFoldDB" id="A0A919G8L5"/>
<keyword evidence="1" id="KW-1133">Transmembrane helix</keyword>
<accession>A0A919G8L5</accession>
<keyword evidence="3" id="KW-1185">Reference proteome</keyword>
<evidence type="ECO:0000256" key="1">
    <source>
        <dbReference type="SAM" id="Phobius"/>
    </source>
</evidence>
<reference evidence="2" key="2">
    <citation type="submission" date="2020-09" db="EMBL/GenBank/DDBJ databases">
        <authorList>
            <person name="Sun Q."/>
            <person name="Zhou Y."/>
        </authorList>
    </citation>
    <scope>NUCLEOTIDE SEQUENCE</scope>
    <source>
        <strain evidence="2">CGMCC 4.7398</strain>
    </source>
</reference>
<name>A0A919G8L5_9MICO</name>
<gene>
    <name evidence="2" type="ORF">GCM10017772_46470</name>
</gene>
<reference evidence="2" key="1">
    <citation type="journal article" date="2014" name="Int. J. Syst. Evol. Microbiol.">
        <title>Complete genome sequence of Corynebacterium casei LMG S-19264T (=DSM 44701T), isolated from a smear-ripened cheese.</title>
        <authorList>
            <consortium name="US DOE Joint Genome Institute (JGI-PGF)"/>
            <person name="Walter F."/>
            <person name="Albersmeier A."/>
            <person name="Kalinowski J."/>
            <person name="Ruckert C."/>
        </authorList>
    </citation>
    <scope>NUCLEOTIDE SEQUENCE</scope>
    <source>
        <strain evidence="2">CGMCC 4.7398</strain>
    </source>
</reference>
<sequence length="201" mass="22321">MAGLRWVVERHVTVARTAVATVTYLLLATAFVLGVLWFALPGEPRWEPAVNSLTLVAGMTGLVVERLSAEAERRAQVLTVIRRELERNRAILADNGFARAADDRPRAVFARLAVSAVDAALVSGALDRRRDAVLVSGLHRWRDTVQGFNRRLDLTENMSVLERQTSGEREVWDAAMRLRGGYVATTRAQLEELLAELPPPR</sequence>
<proteinExistence type="predicted"/>
<organism evidence="2 3">
    <name type="scientific">Promicromonospora soli</name>
    <dbReference type="NCBI Taxonomy" id="2035533"/>
    <lineage>
        <taxon>Bacteria</taxon>
        <taxon>Bacillati</taxon>
        <taxon>Actinomycetota</taxon>
        <taxon>Actinomycetes</taxon>
        <taxon>Micrococcales</taxon>
        <taxon>Promicromonosporaceae</taxon>
        <taxon>Promicromonospora</taxon>
    </lineage>
</organism>